<organism evidence="3 4">
    <name type="scientific">Berryella intestinalis</name>
    <dbReference type="NCBI Taxonomy" id="1531429"/>
    <lineage>
        <taxon>Bacteria</taxon>
        <taxon>Bacillati</taxon>
        <taxon>Actinomycetota</taxon>
        <taxon>Coriobacteriia</taxon>
        <taxon>Eggerthellales</taxon>
        <taxon>Eggerthellaceae</taxon>
        <taxon>Berryella</taxon>
    </lineage>
</organism>
<accession>A0A0A8B4N3</accession>
<dbReference type="Pfam" id="PF02517">
    <property type="entry name" value="Rce1-like"/>
    <property type="match status" value="1"/>
</dbReference>
<dbReference type="AlphaFoldDB" id="A0A0A8B4N3"/>
<feature type="transmembrane region" description="Helical" evidence="1">
    <location>
        <begin position="114"/>
        <end position="133"/>
    </location>
</feature>
<feature type="transmembrane region" description="Helical" evidence="1">
    <location>
        <begin position="12"/>
        <end position="31"/>
    </location>
</feature>
<dbReference type="Proteomes" id="UP000031121">
    <property type="component" value="Chromosome"/>
</dbReference>
<evidence type="ECO:0000259" key="2">
    <source>
        <dbReference type="Pfam" id="PF02517"/>
    </source>
</evidence>
<keyword evidence="1" id="KW-0812">Transmembrane</keyword>
<gene>
    <name evidence="3" type="ORF">JI75_07055</name>
</gene>
<dbReference type="GO" id="GO:0080120">
    <property type="term" value="P:CAAX-box protein maturation"/>
    <property type="evidence" value="ECO:0007669"/>
    <property type="project" value="UniProtKB-ARBA"/>
</dbReference>
<dbReference type="EMBL" id="CP009302">
    <property type="protein sequence ID" value="AJC12456.1"/>
    <property type="molecule type" value="Genomic_DNA"/>
</dbReference>
<evidence type="ECO:0000313" key="3">
    <source>
        <dbReference type="EMBL" id="AJC12456.1"/>
    </source>
</evidence>
<dbReference type="GO" id="GO:0004175">
    <property type="term" value="F:endopeptidase activity"/>
    <property type="evidence" value="ECO:0007669"/>
    <property type="project" value="UniProtKB-ARBA"/>
</dbReference>
<name>A0A0A8B4N3_9ACTN</name>
<feature type="domain" description="CAAX prenyl protease 2/Lysostaphin resistance protein A-like" evidence="2">
    <location>
        <begin position="112"/>
        <end position="215"/>
    </location>
</feature>
<evidence type="ECO:0000256" key="1">
    <source>
        <dbReference type="SAM" id="Phobius"/>
    </source>
</evidence>
<dbReference type="InterPro" id="IPR003675">
    <property type="entry name" value="Rce1/LyrA-like_dom"/>
</dbReference>
<protein>
    <recommendedName>
        <fullName evidence="2">CAAX prenyl protease 2/Lysostaphin resistance protein A-like domain-containing protein</fullName>
    </recommendedName>
</protein>
<keyword evidence="1" id="KW-1133">Transmembrane helix</keyword>
<evidence type="ECO:0000313" key="4">
    <source>
        <dbReference type="Proteomes" id="UP000031121"/>
    </source>
</evidence>
<reference evidence="4" key="1">
    <citation type="submission" date="2014-08" db="EMBL/GenBank/DDBJ databases">
        <title>Coriobacteriaceae sp. complete genome.</title>
        <authorList>
            <person name="Looft T."/>
            <person name="Bayles D.O."/>
            <person name="Stanton T.B."/>
        </authorList>
    </citation>
    <scope>NUCLEOTIDE SEQUENCE [LARGE SCALE GENOMIC DNA]</scope>
    <source>
        <strain evidence="4">68-1-3</strain>
    </source>
</reference>
<feature type="transmembrane region" description="Helical" evidence="1">
    <location>
        <begin position="173"/>
        <end position="196"/>
    </location>
</feature>
<proteinExistence type="predicted"/>
<dbReference type="STRING" id="1531429.JI75_07055"/>
<feature type="transmembrane region" description="Helical" evidence="1">
    <location>
        <begin position="89"/>
        <end position="108"/>
    </location>
</feature>
<sequence>MQSEPMKKMVNISFLIMSVCLAESTLVFFGMQNGLCPSFDGLTLSSLFQRAAFDLLAGLVVAIPALLLIRRNPKQSFMLNANRELVVSIAIYGLISLVLAAKLGAGIAQLYKPVYLFFFVALPEELLFRGLLFPRMKAALDASRMEFPVAMAGLLSGAIWGLCHSVSKILIGAPPIIAIASSIAGYAIAGCILCFLTEKRGDLNLAVTAHAILDSL</sequence>
<dbReference type="HOGENOM" id="CLU_1275903_0_0_11"/>
<feature type="transmembrane region" description="Helical" evidence="1">
    <location>
        <begin position="51"/>
        <end position="69"/>
    </location>
</feature>
<keyword evidence="1" id="KW-0472">Membrane</keyword>
<dbReference type="KEGG" id="cbac:JI75_07055"/>
<reference evidence="3 4" key="2">
    <citation type="journal article" date="2015" name="Genome Announc.">
        <title>Complete Genome Sequence of Coriobacteriaceae Strain 68-1-3, a Novel Mucus-Degrading Isolate from the Swine Intestinal Tract.</title>
        <authorList>
            <person name="Looft T."/>
            <person name="Bayles D.O."/>
            <person name="Alt D.P."/>
            <person name="Stanton T.B."/>
        </authorList>
    </citation>
    <scope>NUCLEOTIDE SEQUENCE [LARGE SCALE GENOMIC DNA]</scope>
    <source>
        <strain evidence="3 4">68-1-3</strain>
    </source>
</reference>
<feature type="transmembrane region" description="Helical" evidence="1">
    <location>
        <begin position="145"/>
        <end position="167"/>
    </location>
</feature>
<keyword evidence="4" id="KW-1185">Reference proteome</keyword>